<reference evidence="1 2" key="1">
    <citation type="submission" date="2017-09" db="EMBL/GenBank/DDBJ databases">
        <title>Large-scale bioinformatics analysis of Bacillus genomes uncovers conserved roles of natural products in bacterial physiology.</title>
        <authorList>
            <consortium name="Agbiome Team Llc"/>
            <person name="Bleich R.M."/>
            <person name="Grubbs K.J."/>
            <person name="Santa Maria K.C."/>
            <person name="Allen S.E."/>
            <person name="Farag S."/>
            <person name="Shank E.A."/>
            <person name="Bowers A."/>
        </authorList>
    </citation>
    <scope>NUCLEOTIDE SEQUENCE [LARGE SCALE GENOMIC DNA]</scope>
    <source>
        <strain evidence="1 2">AFS037265</strain>
    </source>
</reference>
<dbReference type="AlphaFoldDB" id="A0ABD6T2W0"/>
<protein>
    <submittedName>
        <fullName evidence="1">Sugar ABC transporter substrate-binding protein</fullName>
    </submittedName>
</protein>
<name>A0ABD6T2W0_9BACI</name>
<evidence type="ECO:0000313" key="2">
    <source>
        <dbReference type="Proteomes" id="UP000221918"/>
    </source>
</evidence>
<proteinExistence type="predicted"/>
<dbReference type="Proteomes" id="UP000221918">
    <property type="component" value="Unassembled WGS sequence"/>
</dbReference>
<gene>
    <name evidence="1" type="ORF">COF81_19705</name>
</gene>
<dbReference type="EMBL" id="NUTL01000086">
    <property type="protein sequence ID" value="PHE92485.1"/>
    <property type="molecule type" value="Genomic_DNA"/>
</dbReference>
<evidence type="ECO:0000313" key="1">
    <source>
        <dbReference type="EMBL" id="PHE92485.1"/>
    </source>
</evidence>
<comment type="caution">
    <text evidence="1">The sequence shown here is derived from an EMBL/GenBank/DDBJ whole genome shotgun (WGS) entry which is preliminary data.</text>
</comment>
<sequence length="157" mass="18093">MAVLKIHVALEEVNFIWDERQVILFRKMWNNGVSLAEMAKQLERKQVEVAVLILDQADNYKIGGRSEGIGDTSLELIKNNRNYEFPLTLYIALEEANFLWNKQDVIRFQEMWEAGSGIAEISRKLKRHQIEIAVLILDQLGLEDMLNGIQNKPVQVA</sequence>
<accession>A0ABD6T2W0</accession>
<organism evidence="1 2">
    <name type="scientific">Bacillus pseudomycoides</name>
    <dbReference type="NCBI Taxonomy" id="64104"/>
    <lineage>
        <taxon>Bacteria</taxon>
        <taxon>Bacillati</taxon>
        <taxon>Bacillota</taxon>
        <taxon>Bacilli</taxon>
        <taxon>Bacillales</taxon>
        <taxon>Bacillaceae</taxon>
        <taxon>Bacillus</taxon>
        <taxon>Bacillus cereus group</taxon>
    </lineage>
</organism>